<dbReference type="OrthoDB" id="7283302at2"/>
<accession>A0A502FAJ6</accession>
<proteinExistence type="predicted"/>
<keyword evidence="2" id="KW-1185">Reference proteome</keyword>
<dbReference type="RefSeq" id="WP_140886407.1">
    <property type="nucleotide sequence ID" value="NZ_RCZP01000040.1"/>
</dbReference>
<dbReference type="Proteomes" id="UP000317078">
    <property type="component" value="Unassembled WGS sequence"/>
</dbReference>
<dbReference type="EMBL" id="RCZP01000040">
    <property type="protein sequence ID" value="TPG46426.1"/>
    <property type="molecule type" value="Genomic_DNA"/>
</dbReference>
<comment type="caution">
    <text evidence="1">The sequence shown here is derived from an EMBL/GenBank/DDBJ whole genome shotgun (WGS) entry which is preliminary data.</text>
</comment>
<sequence length="122" mass="12888">MSDAALSRSVRVRSYRDAVRDAGKTFRLAPGVDVRAALKRSALAAVPKVEGWTMRVFTVERTRVGERVAALLDHLARRAMGGSDVAAALAATLDGACAVLVVAAKDPRRVEAVSSSLSRAGR</sequence>
<protein>
    <submittedName>
        <fullName evidence="1">Uncharacterized protein</fullName>
    </submittedName>
</protein>
<evidence type="ECO:0000313" key="2">
    <source>
        <dbReference type="Proteomes" id="UP000317078"/>
    </source>
</evidence>
<organism evidence="1 2">
    <name type="scientific">Muricoccus nepalensis</name>
    <dbReference type="NCBI Taxonomy" id="1854500"/>
    <lineage>
        <taxon>Bacteria</taxon>
        <taxon>Pseudomonadati</taxon>
        <taxon>Pseudomonadota</taxon>
        <taxon>Alphaproteobacteria</taxon>
        <taxon>Acetobacterales</taxon>
        <taxon>Roseomonadaceae</taxon>
        <taxon>Muricoccus</taxon>
    </lineage>
</organism>
<evidence type="ECO:0000313" key="1">
    <source>
        <dbReference type="EMBL" id="TPG46426.1"/>
    </source>
</evidence>
<gene>
    <name evidence="1" type="ORF">EAH89_24755</name>
</gene>
<name>A0A502FAJ6_9PROT</name>
<reference evidence="1 2" key="1">
    <citation type="journal article" date="2019" name="Environ. Microbiol.">
        <title>Species interactions and distinct microbial communities in high Arctic permafrost affected cryosols are associated with the CH4 and CO2 gas fluxes.</title>
        <authorList>
            <person name="Altshuler I."/>
            <person name="Hamel J."/>
            <person name="Turney S."/>
            <person name="Magnuson E."/>
            <person name="Levesque R."/>
            <person name="Greer C."/>
            <person name="Whyte L.G."/>
        </authorList>
    </citation>
    <scope>NUCLEOTIDE SEQUENCE [LARGE SCALE GENOMIC DNA]</scope>
    <source>
        <strain evidence="1 2">S9.3B</strain>
    </source>
</reference>
<dbReference type="AlphaFoldDB" id="A0A502FAJ6"/>